<protein>
    <submittedName>
        <fullName evidence="5">GntR family transcriptional regulator</fullName>
    </submittedName>
</protein>
<dbReference type="Proteomes" id="UP001551695">
    <property type="component" value="Unassembled WGS sequence"/>
</dbReference>
<dbReference type="PROSITE" id="PS50949">
    <property type="entry name" value="HTH_GNTR"/>
    <property type="match status" value="1"/>
</dbReference>
<evidence type="ECO:0000256" key="3">
    <source>
        <dbReference type="ARBA" id="ARBA00023163"/>
    </source>
</evidence>
<dbReference type="InterPro" id="IPR036390">
    <property type="entry name" value="WH_DNA-bd_sf"/>
</dbReference>
<keyword evidence="2" id="KW-0238">DNA-binding</keyword>
<dbReference type="PANTHER" id="PTHR44846">
    <property type="entry name" value="MANNOSYL-D-GLYCERATE TRANSPORT/METABOLISM SYSTEM REPRESSOR MNGR-RELATED"/>
    <property type="match status" value="1"/>
</dbReference>
<organism evidence="5 6">
    <name type="scientific">Nocardia aurea</name>
    <dbReference type="NCBI Taxonomy" id="2144174"/>
    <lineage>
        <taxon>Bacteria</taxon>
        <taxon>Bacillati</taxon>
        <taxon>Actinomycetota</taxon>
        <taxon>Actinomycetes</taxon>
        <taxon>Mycobacteriales</taxon>
        <taxon>Nocardiaceae</taxon>
        <taxon>Nocardia</taxon>
    </lineage>
</organism>
<name>A0ABV3G5L2_9NOCA</name>
<reference evidence="5 6" key="1">
    <citation type="submission" date="2024-06" db="EMBL/GenBank/DDBJ databases">
        <title>The Natural Products Discovery Center: Release of the First 8490 Sequenced Strains for Exploring Actinobacteria Biosynthetic Diversity.</title>
        <authorList>
            <person name="Kalkreuter E."/>
            <person name="Kautsar S.A."/>
            <person name="Yang D."/>
            <person name="Bader C.D."/>
            <person name="Teijaro C.N."/>
            <person name="Fluegel L."/>
            <person name="Davis C.M."/>
            <person name="Simpson J.R."/>
            <person name="Lauterbach L."/>
            <person name="Steele A.D."/>
            <person name="Gui C."/>
            <person name="Meng S."/>
            <person name="Li G."/>
            <person name="Viehrig K."/>
            <person name="Ye F."/>
            <person name="Su P."/>
            <person name="Kiefer A.F."/>
            <person name="Nichols A."/>
            <person name="Cepeda A.J."/>
            <person name="Yan W."/>
            <person name="Fan B."/>
            <person name="Jiang Y."/>
            <person name="Adhikari A."/>
            <person name="Zheng C.-J."/>
            <person name="Schuster L."/>
            <person name="Cowan T.M."/>
            <person name="Smanski M.J."/>
            <person name="Chevrette M.G."/>
            <person name="De Carvalho L.P.S."/>
            <person name="Shen B."/>
        </authorList>
    </citation>
    <scope>NUCLEOTIDE SEQUENCE [LARGE SCALE GENOMIC DNA]</scope>
    <source>
        <strain evidence="5 6">NPDC050403</strain>
    </source>
</reference>
<dbReference type="Pfam" id="PF00392">
    <property type="entry name" value="GntR"/>
    <property type="match status" value="1"/>
</dbReference>
<dbReference type="Gene3D" id="3.40.1410.10">
    <property type="entry name" value="Chorismate lyase-like"/>
    <property type="match status" value="1"/>
</dbReference>
<dbReference type="InterPro" id="IPR000524">
    <property type="entry name" value="Tscrpt_reg_HTH_GntR"/>
</dbReference>
<feature type="domain" description="HTH gntR-type" evidence="4">
    <location>
        <begin position="8"/>
        <end position="76"/>
    </location>
</feature>
<dbReference type="CDD" id="cd07377">
    <property type="entry name" value="WHTH_GntR"/>
    <property type="match status" value="1"/>
</dbReference>
<sequence>MPEIEEVLPKYLQISSYIRDLIQRGELAPGAEVPSERELAASWKVARPTAAKALNTLRQQGLVQSRRGSGTYVTDTDAVTDTSASARLREPPRYGTRYAEHESATIVSAEIVSGPEEVTAALELPDGTSVIERKRLLTTESGAARIATSWFPGRFATAAELLLRTEPIPGGVADYVARTTGFEVAHARDRVSARLASTQERRLLDVPRPAAVLVYHLTLHAADNSPLQFDELVYPPGHWTFQQEYSLGS</sequence>
<dbReference type="InterPro" id="IPR036388">
    <property type="entry name" value="WH-like_DNA-bd_sf"/>
</dbReference>
<evidence type="ECO:0000313" key="5">
    <source>
        <dbReference type="EMBL" id="MEV0712982.1"/>
    </source>
</evidence>
<evidence type="ECO:0000256" key="1">
    <source>
        <dbReference type="ARBA" id="ARBA00023015"/>
    </source>
</evidence>
<dbReference type="InterPro" id="IPR050679">
    <property type="entry name" value="Bact_HTH_transcr_reg"/>
</dbReference>
<dbReference type="SMART" id="SM00866">
    <property type="entry name" value="UTRA"/>
    <property type="match status" value="1"/>
</dbReference>
<dbReference type="EMBL" id="JBFAKC010000034">
    <property type="protein sequence ID" value="MEV0712982.1"/>
    <property type="molecule type" value="Genomic_DNA"/>
</dbReference>
<dbReference type="RefSeq" id="WP_357790451.1">
    <property type="nucleotide sequence ID" value="NZ_JBFAKC010000034.1"/>
</dbReference>
<dbReference type="PRINTS" id="PR00035">
    <property type="entry name" value="HTHGNTR"/>
</dbReference>
<dbReference type="InterPro" id="IPR028978">
    <property type="entry name" value="Chorismate_lyase_/UTRA_dom_sf"/>
</dbReference>
<dbReference type="InterPro" id="IPR011663">
    <property type="entry name" value="UTRA"/>
</dbReference>
<evidence type="ECO:0000256" key="2">
    <source>
        <dbReference type="ARBA" id="ARBA00023125"/>
    </source>
</evidence>
<evidence type="ECO:0000259" key="4">
    <source>
        <dbReference type="PROSITE" id="PS50949"/>
    </source>
</evidence>
<accession>A0ABV3G5L2</accession>
<proteinExistence type="predicted"/>
<dbReference type="Gene3D" id="1.10.10.10">
    <property type="entry name" value="Winged helix-like DNA-binding domain superfamily/Winged helix DNA-binding domain"/>
    <property type="match status" value="1"/>
</dbReference>
<keyword evidence="6" id="KW-1185">Reference proteome</keyword>
<dbReference type="PANTHER" id="PTHR44846:SF17">
    <property type="entry name" value="GNTR-FAMILY TRANSCRIPTIONAL REGULATOR"/>
    <property type="match status" value="1"/>
</dbReference>
<gene>
    <name evidence="5" type="ORF">AB0I48_36045</name>
</gene>
<evidence type="ECO:0000313" key="6">
    <source>
        <dbReference type="Proteomes" id="UP001551695"/>
    </source>
</evidence>
<keyword evidence="1" id="KW-0805">Transcription regulation</keyword>
<keyword evidence="3" id="KW-0804">Transcription</keyword>
<dbReference type="SUPFAM" id="SSF46785">
    <property type="entry name" value="Winged helix' DNA-binding domain"/>
    <property type="match status" value="1"/>
</dbReference>
<comment type="caution">
    <text evidence="5">The sequence shown here is derived from an EMBL/GenBank/DDBJ whole genome shotgun (WGS) entry which is preliminary data.</text>
</comment>
<dbReference type="SMART" id="SM00345">
    <property type="entry name" value="HTH_GNTR"/>
    <property type="match status" value="1"/>
</dbReference>
<dbReference type="SUPFAM" id="SSF64288">
    <property type="entry name" value="Chorismate lyase-like"/>
    <property type="match status" value="1"/>
</dbReference>
<dbReference type="Pfam" id="PF07702">
    <property type="entry name" value="UTRA"/>
    <property type="match status" value="1"/>
</dbReference>